<dbReference type="InterPro" id="IPR013320">
    <property type="entry name" value="ConA-like_dom_sf"/>
</dbReference>
<dbReference type="NCBIfam" id="TIGR01322">
    <property type="entry name" value="scrB_fam"/>
    <property type="match status" value="1"/>
</dbReference>
<dbReference type="SUPFAM" id="SSF49899">
    <property type="entry name" value="Concanavalin A-like lectins/glucanases"/>
    <property type="match status" value="1"/>
</dbReference>
<comment type="subcellular location">
    <subcellularLocation>
        <location evidence="5">Cytoplasm</location>
    </subcellularLocation>
</comment>
<dbReference type="GO" id="GO:0005975">
    <property type="term" value="P:carbohydrate metabolic process"/>
    <property type="evidence" value="ECO:0007669"/>
    <property type="project" value="InterPro"/>
</dbReference>
<dbReference type="CDD" id="cd18623">
    <property type="entry name" value="GH32_ScrB-like"/>
    <property type="match status" value="1"/>
</dbReference>
<dbReference type="Pfam" id="PF08244">
    <property type="entry name" value="Glyco_hydro_32C"/>
    <property type="match status" value="1"/>
</dbReference>
<dbReference type="Proteomes" id="UP000017142">
    <property type="component" value="Unassembled WGS sequence"/>
</dbReference>
<evidence type="ECO:0000313" key="8">
    <source>
        <dbReference type="EMBL" id="ERO59396.1"/>
    </source>
</evidence>
<keyword evidence="3 4" id="KW-0326">Glycosidase</keyword>
<keyword evidence="2 4" id="KW-0378">Hydrolase</keyword>
<name>A0AAV3KGE3_9GAMM</name>
<dbReference type="Gene3D" id="2.60.120.560">
    <property type="entry name" value="Exo-inulinase, domain 1"/>
    <property type="match status" value="1"/>
</dbReference>
<dbReference type="GO" id="GO:0005737">
    <property type="term" value="C:cytoplasm"/>
    <property type="evidence" value="ECO:0007669"/>
    <property type="project" value="UniProtKB-SubCell"/>
</dbReference>
<feature type="domain" description="Glycosyl hydrolase family 32 C-terminal" evidence="7">
    <location>
        <begin position="417"/>
        <end position="457"/>
    </location>
</feature>
<dbReference type="PANTHER" id="PTHR43101:SF1">
    <property type="entry name" value="BETA-FRUCTOSIDASE"/>
    <property type="match status" value="1"/>
</dbReference>
<sequence length="472" mass="54061">MKEIHLLKRMAYALMSGPSRQTYDPHRPQWHLSPMVGLLNDPNGFVQHKGRYHLFYQWNPQACAHGAKFWGHWSSADLVHWRHEPVALVPAESYESHGCYSGSAVVDNDALALIYTGNVKYDDGSRTAYQCLARANDDGEFDKAGPVLSLPEGYTGHVRDPKVWRHQDHWYMVLGAQDVDLQGKVLLYRSPDLLQWHSLGEIAGSRLNGLGDFGYMWECPDLFALENHDVLICCPQGLPAEEERYLNTHQSGYFIGSLDYDTGRFTHQAFHELDLGFEFYAPQTTLSEDEDGRRLLFGWMGVPDQNEFFQPTIAHGWIHTMTCPRELTLHDERIYQQPARELQSLRHLEHLWQGVANYAPSLPASSAELVLDTQGEFQIDFAGVMVLCWDGERLTLSRRNRRTNEPEHRYWHDGLLHHLQILCDRSSVEIFINHGQAVMSSRYFPTSDAMVSFSGSGRITLQHWLLAPCVIE</sequence>
<evidence type="ECO:0000259" key="6">
    <source>
        <dbReference type="Pfam" id="PF00251"/>
    </source>
</evidence>
<comment type="catalytic activity">
    <reaction evidence="4">
        <text>Hydrolysis of terminal non-reducing beta-D-fructofuranoside residues in beta-D-fructofuranosides.</text>
        <dbReference type="EC" id="3.2.1.26"/>
    </reaction>
</comment>
<evidence type="ECO:0000256" key="2">
    <source>
        <dbReference type="ARBA" id="ARBA00022801"/>
    </source>
</evidence>
<evidence type="ECO:0000256" key="1">
    <source>
        <dbReference type="ARBA" id="ARBA00009902"/>
    </source>
</evidence>
<gene>
    <name evidence="8" type="ORF">A544_0367</name>
</gene>
<comment type="pathway">
    <text evidence="5">Glycan biosynthesis; sucrose metabolism.</text>
</comment>
<keyword evidence="5" id="KW-0119">Carbohydrate metabolism</keyword>
<dbReference type="Gene3D" id="2.115.10.20">
    <property type="entry name" value="Glycosyl hydrolase domain, family 43"/>
    <property type="match status" value="1"/>
</dbReference>
<evidence type="ECO:0000259" key="7">
    <source>
        <dbReference type="Pfam" id="PF08244"/>
    </source>
</evidence>
<keyword evidence="5" id="KW-0963">Cytoplasm</keyword>
<proteinExistence type="inferred from homology"/>
<dbReference type="GO" id="GO:0004564">
    <property type="term" value="F:beta-fructofuranosidase activity"/>
    <property type="evidence" value="ECO:0007669"/>
    <property type="project" value="UniProtKB-EC"/>
</dbReference>
<dbReference type="PANTHER" id="PTHR43101">
    <property type="entry name" value="BETA-FRUCTOSIDASE"/>
    <property type="match status" value="1"/>
</dbReference>
<dbReference type="Pfam" id="PF00251">
    <property type="entry name" value="Glyco_hydro_32N"/>
    <property type="match status" value="1"/>
</dbReference>
<evidence type="ECO:0000256" key="3">
    <source>
        <dbReference type="ARBA" id="ARBA00023295"/>
    </source>
</evidence>
<dbReference type="InterPro" id="IPR013148">
    <property type="entry name" value="Glyco_hydro_32_N"/>
</dbReference>
<dbReference type="SUPFAM" id="SSF75005">
    <property type="entry name" value="Arabinanase/levansucrase/invertase"/>
    <property type="match status" value="1"/>
</dbReference>
<dbReference type="AlphaFoldDB" id="A0AAV3KGE3"/>
<accession>A0AAV3KGE3</accession>
<dbReference type="GeneID" id="43519095"/>
<dbReference type="EC" id="3.2.1.26" evidence="4"/>
<comment type="similarity">
    <text evidence="1 4">Belongs to the glycosyl hydrolase 32 family.</text>
</comment>
<evidence type="ECO:0000256" key="4">
    <source>
        <dbReference type="RuleBase" id="RU362110"/>
    </source>
</evidence>
<comment type="caution">
    <text evidence="8">The sequence shown here is derived from an EMBL/GenBank/DDBJ whole genome shotgun (WGS) entry which is preliminary data.</text>
</comment>
<reference evidence="9" key="1">
    <citation type="journal article" date="2013" name="Diversity">
        <title>Genome Sequence of Dickeya solani, a New soft Rot Pathogen of Potato, Suggests its Emergence May Be Related to a Novel Combination of Non-Ribosomal Peptide/Polyketide Synthetase Clusters.</title>
        <authorList>
            <person name="Garlant L."/>
            <person name="Koskinen P."/>
            <person name="Rouhiainen L."/>
            <person name="Laine P."/>
            <person name="Paulin L."/>
            <person name="Auvinen P."/>
            <person name="Holm L."/>
            <person name="Pirhonen M."/>
        </authorList>
    </citation>
    <scope>NUCLEOTIDE SEQUENCE [LARGE SCALE GENOMIC DNA]</scope>
    <source>
        <strain evidence="9">D s0432-1</strain>
    </source>
</reference>
<organism evidence="8 9">
    <name type="scientific">Dickeya solani D s0432-1</name>
    <dbReference type="NCBI Taxonomy" id="1231725"/>
    <lineage>
        <taxon>Bacteria</taxon>
        <taxon>Pseudomonadati</taxon>
        <taxon>Pseudomonadota</taxon>
        <taxon>Gammaproteobacteria</taxon>
        <taxon>Enterobacterales</taxon>
        <taxon>Pectobacteriaceae</taxon>
        <taxon>Dickeya</taxon>
    </lineage>
</organism>
<evidence type="ECO:0000313" key="9">
    <source>
        <dbReference type="Proteomes" id="UP000017142"/>
    </source>
</evidence>
<dbReference type="EMBL" id="AMWE01000001">
    <property type="protein sequence ID" value="ERO59396.1"/>
    <property type="molecule type" value="Genomic_DNA"/>
</dbReference>
<feature type="domain" description="Glycosyl hydrolase family 32 N-terminal" evidence="6">
    <location>
        <begin position="31"/>
        <end position="338"/>
    </location>
</feature>
<dbReference type="InterPro" id="IPR051214">
    <property type="entry name" value="GH32_Enzymes"/>
</dbReference>
<dbReference type="RefSeq" id="WP_022631879.1">
    <property type="nucleotide sequence ID" value="NZ_AMWE01000001.1"/>
</dbReference>
<comment type="function">
    <text evidence="5">Enables the bacterium to metabolize sucrose as a sole carbon source.</text>
</comment>
<dbReference type="PROSITE" id="PS00609">
    <property type="entry name" value="GLYCOSYL_HYDROL_F32"/>
    <property type="match status" value="1"/>
</dbReference>
<protein>
    <recommendedName>
        <fullName evidence="4">Sucrose-6-phosphate hydrolase</fullName>
        <ecNumber evidence="4">3.2.1.26</ecNumber>
    </recommendedName>
    <alternativeName>
        <fullName evidence="5">Invertase</fullName>
    </alternativeName>
</protein>
<dbReference type="InterPro" id="IPR018053">
    <property type="entry name" value="Glyco_hydro_32_AS"/>
</dbReference>
<dbReference type="InterPro" id="IPR013189">
    <property type="entry name" value="Glyco_hydro_32_C"/>
</dbReference>
<dbReference type="InterPro" id="IPR023296">
    <property type="entry name" value="Glyco_hydro_beta-prop_sf"/>
</dbReference>
<dbReference type="InterPro" id="IPR006232">
    <property type="entry name" value="Suc6P_hydrolase"/>
</dbReference>
<dbReference type="SMART" id="SM00640">
    <property type="entry name" value="Glyco_32"/>
    <property type="match status" value="1"/>
</dbReference>
<evidence type="ECO:0000256" key="5">
    <source>
        <dbReference type="RuleBase" id="RU365015"/>
    </source>
</evidence>
<dbReference type="InterPro" id="IPR001362">
    <property type="entry name" value="Glyco_hydro_32"/>
</dbReference>